<organism evidence="12 13">
    <name type="scientific">Thiorhodovibrio winogradskyi</name>
    <dbReference type="NCBI Taxonomy" id="77007"/>
    <lineage>
        <taxon>Bacteria</taxon>
        <taxon>Pseudomonadati</taxon>
        <taxon>Pseudomonadota</taxon>
        <taxon>Gammaproteobacteria</taxon>
        <taxon>Chromatiales</taxon>
        <taxon>Chromatiaceae</taxon>
        <taxon>Thiorhodovibrio</taxon>
    </lineage>
</organism>
<proteinExistence type="inferred from homology"/>
<sequence length="417" mass="45141">MAVAAKQLPGKKQAKAEKSYNFAWEGVDKRGTKVKGETRASSVAMIRADLRRQGVNPTKVRQKTEFSIGSGKKKITSGDLTVFTRQLATMMTAGVPLVQAYEIVGRGHENPSMQELILAIKNDIESGTAMAAAMAKHPKYFDELVCSLVAAGEQAGVLDVLLDKIATYKEKTESIKGKIKKALFYPASVIVVAVVVSAVLLVFVIPQFKELFQSFGADLPAFTLLVIGMSEFLQKWWWLIAMGMGLFGFLIAKLFEKSAKFRALVDRTVLKLPIIGPILNKAAIARFARTLSTMFAAGVPLVEALNSVSGATGNIVYGEAVLKMREEVATGQSLQLAMRQRNLFPNLVIQMTSIGEESGSLDGMLAKVADFYEEEVDNAVDALSSLLEPLIMVVIGTLVGGLIVAMYLPIFKLAAVV</sequence>
<evidence type="ECO:0000256" key="3">
    <source>
        <dbReference type="ARBA" id="ARBA00022448"/>
    </source>
</evidence>
<evidence type="ECO:0000256" key="4">
    <source>
        <dbReference type="ARBA" id="ARBA00022475"/>
    </source>
</evidence>
<name>A0ABZ0SA32_9GAMM</name>
<evidence type="ECO:0000256" key="10">
    <source>
        <dbReference type="SAM" id="Phobius"/>
    </source>
</evidence>
<evidence type="ECO:0000256" key="8">
    <source>
        <dbReference type="ARBA" id="ARBA00023136"/>
    </source>
</evidence>
<dbReference type="InterPro" id="IPR042094">
    <property type="entry name" value="T2SS_GspF_sf"/>
</dbReference>
<evidence type="ECO:0000256" key="9">
    <source>
        <dbReference type="RuleBase" id="RU003923"/>
    </source>
</evidence>
<keyword evidence="4" id="KW-1003">Cell membrane</keyword>
<accession>A0ABZ0SA32</accession>
<reference evidence="12 13" key="1">
    <citation type="journal article" date="2023" name="Microorganisms">
        <title>Thiorhodovibrio frisius and Trv. litoralis spp. nov., Two Novel Members from a Clade of Fastidious Purple Sulfur Bacteria That Exhibit Unique Red-Shifted Light-Harvesting Capabilities.</title>
        <authorList>
            <person name="Methner A."/>
            <person name="Kuzyk S.B."/>
            <person name="Petersen J."/>
            <person name="Bauer S."/>
            <person name="Brinkmann H."/>
            <person name="Sichau K."/>
            <person name="Wanner G."/>
            <person name="Wolf J."/>
            <person name="Neumann-Schaal M."/>
            <person name="Henke P."/>
            <person name="Tank M."/>
            <person name="Sproer C."/>
            <person name="Bunk B."/>
            <person name="Overmann J."/>
        </authorList>
    </citation>
    <scope>NUCLEOTIDE SEQUENCE [LARGE SCALE GENOMIC DNA]</scope>
    <source>
        <strain evidence="12 13">DSM 6702</strain>
    </source>
</reference>
<keyword evidence="6 9" id="KW-0812">Transmembrane</keyword>
<protein>
    <submittedName>
        <fullName evidence="12">General secretion pathway protein F</fullName>
    </submittedName>
</protein>
<dbReference type="Proteomes" id="UP001432180">
    <property type="component" value="Chromosome"/>
</dbReference>
<keyword evidence="13" id="KW-1185">Reference proteome</keyword>
<dbReference type="Gene3D" id="1.20.81.30">
    <property type="entry name" value="Type II secretion system (T2SS), domain F"/>
    <property type="match status" value="2"/>
</dbReference>
<dbReference type="InterPro" id="IPR018076">
    <property type="entry name" value="T2SS_GspF_dom"/>
</dbReference>
<keyword evidence="8 10" id="KW-0472">Membrane</keyword>
<dbReference type="InterPro" id="IPR003004">
    <property type="entry name" value="GspF/PilC"/>
</dbReference>
<comment type="subcellular location">
    <subcellularLocation>
        <location evidence="1 9">Cell inner membrane</location>
        <topology evidence="1 9">Multi-pass membrane protein</topology>
    </subcellularLocation>
</comment>
<dbReference type="InterPro" id="IPR001992">
    <property type="entry name" value="T2SS_GspF/T4SS_PilC_CS"/>
</dbReference>
<gene>
    <name evidence="12" type="primary">epsF</name>
    <name evidence="12" type="ORF">Thiowin_02138</name>
</gene>
<comment type="similarity">
    <text evidence="2 9">Belongs to the GSP F family.</text>
</comment>
<dbReference type="Pfam" id="PF00482">
    <property type="entry name" value="T2SSF"/>
    <property type="match status" value="2"/>
</dbReference>
<dbReference type="PROSITE" id="PS00874">
    <property type="entry name" value="T2SP_F"/>
    <property type="match status" value="1"/>
</dbReference>
<feature type="domain" description="Type II secretion system protein GspF" evidence="11">
    <location>
        <begin position="287"/>
        <end position="409"/>
    </location>
</feature>
<feature type="domain" description="Type II secretion system protein GspF" evidence="11">
    <location>
        <begin position="83"/>
        <end position="206"/>
    </location>
</feature>
<evidence type="ECO:0000259" key="11">
    <source>
        <dbReference type="Pfam" id="PF00482"/>
    </source>
</evidence>
<keyword evidence="3 9" id="KW-0813">Transport</keyword>
<feature type="transmembrane region" description="Helical" evidence="10">
    <location>
        <begin position="390"/>
        <end position="410"/>
    </location>
</feature>
<keyword evidence="7 10" id="KW-1133">Transmembrane helix</keyword>
<evidence type="ECO:0000313" key="12">
    <source>
        <dbReference type="EMBL" id="WPL17146.1"/>
    </source>
</evidence>
<evidence type="ECO:0000256" key="2">
    <source>
        <dbReference type="ARBA" id="ARBA00005745"/>
    </source>
</evidence>
<dbReference type="PANTHER" id="PTHR30012">
    <property type="entry name" value="GENERAL SECRETION PATHWAY PROTEIN"/>
    <property type="match status" value="1"/>
</dbReference>
<feature type="transmembrane region" description="Helical" evidence="10">
    <location>
        <begin position="236"/>
        <end position="255"/>
    </location>
</feature>
<keyword evidence="5" id="KW-0997">Cell inner membrane</keyword>
<dbReference type="EMBL" id="CP121472">
    <property type="protein sequence ID" value="WPL17146.1"/>
    <property type="molecule type" value="Genomic_DNA"/>
</dbReference>
<evidence type="ECO:0000256" key="1">
    <source>
        <dbReference type="ARBA" id="ARBA00004429"/>
    </source>
</evidence>
<dbReference type="RefSeq" id="WP_328987662.1">
    <property type="nucleotide sequence ID" value="NZ_CP121472.1"/>
</dbReference>
<feature type="transmembrane region" description="Helical" evidence="10">
    <location>
        <begin position="183"/>
        <end position="204"/>
    </location>
</feature>
<evidence type="ECO:0000256" key="7">
    <source>
        <dbReference type="ARBA" id="ARBA00022989"/>
    </source>
</evidence>
<evidence type="ECO:0000256" key="5">
    <source>
        <dbReference type="ARBA" id="ARBA00022519"/>
    </source>
</evidence>
<dbReference type="PANTHER" id="PTHR30012:SF7">
    <property type="entry name" value="PROTEIN TRANSPORT PROTEIN HOFC HOMOLOG"/>
    <property type="match status" value="1"/>
</dbReference>
<evidence type="ECO:0000256" key="6">
    <source>
        <dbReference type="ARBA" id="ARBA00022692"/>
    </source>
</evidence>
<evidence type="ECO:0000313" key="13">
    <source>
        <dbReference type="Proteomes" id="UP001432180"/>
    </source>
</evidence>
<dbReference type="PRINTS" id="PR00812">
    <property type="entry name" value="BCTERIALGSPF"/>
</dbReference>